<evidence type="ECO:0000256" key="1">
    <source>
        <dbReference type="SAM" id="MobiDB-lite"/>
    </source>
</evidence>
<accession>A0A843TE07</accession>
<evidence type="ECO:0000313" key="3">
    <source>
        <dbReference type="Proteomes" id="UP000652761"/>
    </source>
</evidence>
<reference evidence="2" key="1">
    <citation type="submission" date="2017-07" db="EMBL/GenBank/DDBJ databases">
        <title>Taro Niue Genome Assembly and Annotation.</title>
        <authorList>
            <person name="Atibalentja N."/>
            <person name="Keating K."/>
            <person name="Fields C.J."/>
        </authorList>
    </citation>
    <scope>NUCLEOTIDE SEQUENCE</scope>
    <source>
        <strain evidence="2">Niue_2</strain>
        <tissue evidence="2">Leaf</tissue>
    </source>
</reference>
<feature type="compositionally biased region" description="Low complexity" evidence="1">
    <location>
        <begin position="13"/>
        <end position="22"/>
    </location>
</feature>
<organism evidence="2 3">
    <name type="scientific">Colocasia esculenta</name>
    <name type="common">Wild taro</name>
    <name type="synonym">Arum esculentum</name>
    <dbReference type="NCBI Taxonomy" id="4460"/>
    <lineage>
        <taxon>Eukaryota</taxon>
        <taxon>Viridiplantae</taxon>
        <taxon>Streptophyta</taxon>
        <taxon>Embryophyta</taxon>
        <taxon>Tracheophyta</taxon>
        <taxon>Spermatophyta</taxon>
        <taxon>Magnoliopsida</taxon>
        <taxon>Liliopsida</taxon>
        <taxon>Araceae</taxon>
        <taxon>Aroideae</taxon>
        <taxon>Colocasieae</taxon>
        <taxon>Colocasia</taxon>
    </lineage>
</organism>
<evidence type="ECO:0000313" key="2">
    <source>
        <dbReference type="EMBL" id="MQL70582.1"/>
    </source>
</evidence>
<name>A0A843TE07_COLES</name>
<dbReference type="EMBL" id="NMUH01000072">
    <property type="protein sequence ID" value="MQL70582.1"/>
    <property type="molecule type" value="Genomic_DNA"/>
</dbReference>
<gene>
    <name evidence="2" type="ORF">Taro_002894</name>
</gene>
<feature type="region of interest" description="Disordered" evidence="1">
    <location>
        <begin position="1"/>
        <end position="22"/>
    </location>
</feature>
<protein>
    <submittedName>
        <fullName evidence="2">Uncharacterized protein</fullName>
    </submittedName>
</protein>
<comment type="caution">
    <text evidence="2">The sequence shown here is derived from an EMBL/GenBank/DDBJ whole genome shotgun (WGS) entry which is preliminary data.</text>
</comment>
<keyword evidence="3" id="KW-1185">Reference proteome</keyword>
<sequence length="287" mass="32221">MLRTQSKNMKNWSSSVDTSSSSVDTRDRFQKTFWPTWDSVSTLDQVAADTTGKKNGLVWMISCSPATKNLSTRPQQVLILVPRVSFYDSIKASLTPWYILSSTWLVLHHWAVRNTVVTTTTSQACPELLPAFLSSVSWFITELAVLRQLPTFHFDSFVSRSISSSNWPLFAAVKVIIVATQCWSSIRCSLLDKDRLRVVLAPHALYFGHGVFYQLSSLDHLSVTSSAAFFSFTLSEKYFPRNISRNPAHSSSATFGRWVEVAFHHARASLDGHITQASKQDCTSTIK</sequence>
<dbReference type="AlphaFoldDB" id="A0A843TE07"/>
<dbReference type="Proteomes" id="UP000652761">
    <property type="component" value="Unassembled WGS sequence"/>
</dbReference>
<proteinExistence type="predicted"/>
<feature type="compositionally biased region" description="Polar residues" evidence="1">
    <location>
        <begin position="1"/>
        <end position="12"/>
    </location>
</feature>